<dbReference type="RefSeq" id="WP_182922633.1">
    <property type="nucleotide sequence ID" value="NZ_WNXD01000002.1"/>
</dbReference>
<reference evidence="2" key="1">
    <citation type="submission" date="2019-11" db="EMBL/GenBank/DDBJ databases">
        <title>Description of Pedobacter sp. LMG 31464T.</title>
        <authorList>
            <person name="Carlier A."/>
            <person name="Qi S."/>
            <person name="Vandamme P."/>
        </authorList>
    </citation>
    <scope>NUCLEOTIDE SEQUENCE</scope>
    <source>
        <strain evidence="2">LMG 31464</strain>
    </source>
</reference>
<dbReference type="InterPro" id="IPR054297">
    <property type="entry name" value="DUF7033"/>
</dbReference>
<keyword evidence="3" id="KW-1185">Reference proteome</keyword>
<organism evidence="2 3">
    <name type="scientific">Pedobacter planticolens</name>
    <dbReference type="NCBI Taxonomy" id="2679964"/>
    <lineage>
        <taxon>Bacteria</taxon>
        <taxon>Pseudomonadati</taxon>
        <taxon>Bacteroidota</taxon>
        <taxon>Sphingobacteriia</taxon>
        <taxon>Sphingobacteriales</taxon>
        <taxon>Sphingobacteriaceae</taxon>
        <taxon>Pedobacter</taxon>
    </lineage>
</organism>
<gene>
    <name evidence="2" type="ORF">GM921_10690</name>
</gene>
<accession>A0A923DXP5</accession>
<proteinExistence type="predicted"/>
<dbReference type="Proteomes" id="UP000601055">
    <property type="component" value="Unassembled WGS sequence"/>
</dbReference>
<dbReference type="EMBL" id="WNXD01000002">
    <property type="protein sequence ID" value="MBB2145956.1"/>
    <property type="molecule type" value="Genomic_DNA"/>
</dbReference>
<evidence type="ECO:0000259" key="1">
    <source>
        <dbReference type="Pfam" id="PF23019"/>
    </source>
</evidence>
<comment type="caution">
    <text evidence="2">The sequence shown here is derived from an EMBL/GenBank/DDBJ whole genome shotgun (WGS) entry which is preliminary data.</text>
</comment>
<sequence>MQLLIYTPKVTPRIKYTFNFIFREILRCDFEFTSIADDFSNSSLPKISYTDIPLGDELFFARSSFLTKHNIEPINLKETVFGDQKVPFAIENSALPFDVFAASFYFLSRYEEYLPFEADEHQRFPATQSLQYKLDVLKTPVIDGWALILKNILLKKFPTLNFGKRKFEFVPTIDVDRAYHFRSSGIVKNTVRFFKAAIKLNTEKIANIISTGLGQHDPFDTYEYLANIHEQYNLRPIFFFLLAKHGHEEFDQNIDPKDEVFKNLIREVSQIAQIGLHPSYASNSETKKISEELLALQEITQKKIDFSRQHFLKLTFPQTYLQLIKVGINHDYSMGYASQLGFRAGTCTSFFWYDLQLEKQTHLKIHPFSVMDVTLQQYQKLNPEGASKKIEELMLSVKLVDGTFCSLWHNESLSEAGRWKGWKTVYDEMLKNSLD</sequence>
<name>A0A923DXP5_9SPHI</name>
<dbReference type="Gene3D" id="3.20.20.370">
    <property type="entry name" value="Glycoside hydrolase/deacetylase"/>
    <property type="match status" value="1"/>
</dbReference>
<evidence type="ECO:0000313" key="3">
    <source>
        <dbReference type="Proteomes" id="UP000601055"/>
    </source>
</evidence>
<dbReference type="Pfam" id="PF23019">
    <property type="entry name" value="DUF7033"/>
    <property type="match status" value="1"/>
</dbReference>
<feature type="domain" description="DUF7033" evidence="1">
    <location>
        <begin position="95"/>
        <end position="182"/>
    </location>
</feature>
<dbReference type="CDD" id="cd10931">
    <property type="entry name" value="CE4_u7"/>
    <property type="match status" value="1"/>
</dbReference>
<evidence type="ECO:0000313" key="2">
    <source>
        <dbReference type="EMBL" id="MBB2145956.1"/>
    </source>
</evidence>
<dbReference type="AlphaFoldDB" id="A0A923DXP5"/>
<protein>
    <recommendedName>
        <fullName evidence="1">DUF7033 domain-containing protein</fullName>
    </recommendedName>
</protein>